<dbReference type="Gene3D" id="1.10.3810.10">
    <property type="entry name" value="Biosynthetic peptidoglycan transglycosylase-like"/>
    <property type="match status" value="1"/>
</dbReference>
<dbReference type="InterPro" id="IPR001264">
    <property type="entry name" value="Glyco_trans_51"/>
</dbReference>
<dbReference type="InterPro" id="IPR023346">
    <property type="entry name" value="Lysozyme-like_dom_sf"/>
</dbReference>
<protein>
    <submittedName>
        <fullName evidence="2">Transglycosylase domain-containing protein</fullName>
    </submittedName>
</protein>
<name>A0ABU6D2G3_9GAMM</name>
<dbReference type="InterPro" id="IPR036950">
    <property type="entry name" value="PBP_transglycosylase"/>
</dbReference>
<keyword evidence="3" id="KW-1185">Reference proteome</keyword>
<feature type="domain" description="Glycosyl transferase family 51" evidence="1">
    <location>
        <begin position="48"/>
        <end position="139"/>
    </location>
</feature>
<accession>A0ABU6D2G3</accession>
<dbReference type="EMBL" id="JAYMYJ010000137">
    <property type="protein sequence ID" value="MEB4592552.1"/>
    <property type="molecule type" value="Genomic_DNA"/>
</dbReference>
<dbReference type="RefSeq" id="WP_324696903.1">
    <property type="nucleotide sequence ID" value="NZ_JAYMYJ010000137.1"/>
</dbReference>
<evidence type="ECO:0000313" key="3">
    <source>
        <dbReference type="Proteomes" id="UP001308005"/>
    </source>
</evidence>
<dbReference type="Proteomes" id="UP001308005">
    <property type="component" value="Unassembled WGS sequence"/>
</dbReference>
<dbReference type="Pfam" id="PF00912">
    <property type="entry name" value="Transgly"/>
    <property type="match status" value="1"/>
</dbReference>
<gene>
    <name evidence="2" type="ORF">VSS37_16320</name>
</gene>
<evidence type="ECO:0000259" key="1">
    <source>
        <dbReference type="Pfam" id="PF00912"/>
    </source>
</evidence>
<sequence length="164" mass="18186">MRIFSRFMLIFMLGLLAMAVWYANEIRLAREQTPTLVAAAFEQYGAELTPAALSPERRAMLLAVEDPAFLAHHGVDLTTPGAGMTTITQGLVKLLYFPEGFHPGIAKIRQTLIAQYALDALTSKNTQLLLFLNMSYLGNADGKGGIWFRQCCPHLLRQGIRCSQ</sequence>
<reference evidence="3" key="1">
    <citation type="submission" date="2023-07" db="EMBL/GenBank/DDBJ databases">
        <title>The carbon used by Thiothrix.</title>
        <authorList>
            <person name="Chen L."/>
        </authorList>
    </citation>
    <scope>NUCLEOTIDE SEQUENCE [LARGE SCALE GENOMIC DNA]</scope>
</reference>
<proteinExistence type="predicted"/>
<comment type="caution">
    <text evidence="2">The sequence shown here is derived from an EMBL/GenBank/DDBJ whole genome shotgun (WGS) entry which is preliminary data.</text>
</comment>
<organism evidence="2 3">
    <name type="scientific">Candidatus Thiothrix phosphatis</name>
    <dbReference type="NCBI Taxonomy" id="3112415"/>
    <lineage>
        <taxon>Bacteria</taxon>
        <taxon>Pseudomonadati</taxon>
        <taxon>Pseudomonadota</taxon>
        <taxon>Gammaproteobacteria</taxon>
        <taxon>Thiotrichales</taxon>
        <taxon>Thiotrichaceae</taxon>
        <taxon>Thiothrix</taxon>
    </lineage>
</organism>
<evidence type="ECO:0000313" key="2">
    <source>
        <dbReference type="EMBL" id="MEB4592552.1"/>
    </source>
</evidence>
<dbReference type="SUPFAM" id="SSF53955">
    <property type="entry name" value="Lysozyme-like"/>
    <property type="match status" value="1"/>
</dbReference>